<organism evidence="1 2">
    <name type="scientific">Solanum verrucosum</name>
    <dbReference type="NCBI Taxonomy" id="315347"/>
    <lineage>
        <taxon>Eukaryota</taxon>
        <taxon>Viridiplantae</taxon>
        <taxon>Streptophyta</taxon>
        <taxon>Embryophyta</taxon>
        <taxon>Tracheophyta</taxon>
        <taxon>Spermatophyta</taxon>
        <taxon>Magnoliopsida</taxon>
        <taxon>eudicotyledons</taxon>
        <taxon>Gunneridae</taxon>
        <taxon>Pentapetalae</taxon>
        <taxon>asterids</taxon>
        <taxon>lamiids</taxon>
        <taxon>Solanales</taxon>
        <taxon>Solanaceae</taxon>
        <taxon>Solanoideae</taxon>
        <taxon>Solaneae</taxon>
        <taxon>Solanum</taxon>
    </lineage>
</organism>
<gene>
    <name evidence="1" type="ORF">MTR67_023952</name>
</gene>
<protein>
    <submittedName>
        <fullName evidence="1">Uncharacterized protein</fullName>
    </submittedName>
</protein>
<accession>A0AAF0QUI3</accession>
<reference evidence="1" key="1">
    <citation type="submission" date="2023-08" db="EMBL/GenBank/DDBJ databases">
        <title>A de novo genome assembly of Solanum verrucosum Schlechtendal, a Mexican diploid species geographically isolated from the other diploid A-genome species in potato relatives.</title>
        <authorList>
            <person name="Hosaka K."/>
        </authorList>
    </citation>
    <scope>NUCLEOTIDE SEQUENCE</scope>
    <source>
        <tissue evidence="1">Young leaves</tissue>
    </source>
</reference>
<name>A0AAF0QUI3_SOLVR</name>
<sequence length="69" mass="7130">MASLGSAKSAAAALTSAKMVLHTFQLAYSYISCTDASWPASFDDADSVFVLLGCCGVCPNIHLSILEAS</sequence>
<dbReference type="Proteomes" id="UP001234989">
    <property type="component" value="Chromosome 5"/>
</dbReference>
<dbReference type="AlphaFoldDB" id="A0AAF0QUI3"/>
<evidence type="ECO:0000313" key="1">
    <source>
        <dbReference type="EMBL" id="WMV30567.1"/>
    </source>
</evidence>
<proteinExistence type="predicted"/>
<dbReference type="EMBL" id="CP133616">
    <property type="protein sequence ID" value="WMV30567.1"/>
    <property type="molecule type" value="Genomic_DNA"/>
</dbReference>
<keyword evidence="2" id="KW-1185">Reference proteome</keyword>
<evidence type="ECO:0000313" key="2">
    <source>
        <dbReference type="Proteomes" id="UP001234989"/>
    </source>
</evidence>